<reference evidence="1 2" key="1">
    <citation type="submission" date="2009-10" db="EMBL/GenBank/DDBJ databases">
        <authorList>
            <person name="Qin X."/>
            <person name="Bachman B."/>
            <person name="Battles P."/>
            <person name="Bell A."/>
            <person name="Bess C."/>
            <person name="Bickham C."/>
            <person name="Chaboub L."/>
            <person name="Chen D."/>
            <person name="Coyle M."/>
            <person name="Deiros D.R."/>
            <person name="Dinh H."/>
            <person name="Forbes L."/>
            <person name="Fowler G."/>
            <person name="Francisco L."/>
            <person name="Fu Q."/>
            <person name="Gubbala S."/>
            <person name="Hale W."/>
            <person name="Han Y."/>
            <person name="Hemphill L."/>
            <person name="Highlander S.K."/>
            <person name="Hirani K."/>
            <person name="Hogues M."/>
            <person name="Jackson L."/>
            <person name="Jakkamsetti A."/>
            <person name="Javaid M."/>
            <person name="Jiang H."/>
            <person name="Korchina V."/>
            <person name="Kovar C."/>
            <person name="Lara F."/>
            <person name="Lee S."/>
            <person name="Mata R."/>
            <person name="Mathew T."/>
            <person name="Moen C."/>
            <person name="Morales K."/>
            <person name="Munidasa M."/>
            <person name="Nazareth L."/>
            <person name="Ngo R."/>
            <person name="Nguyen L."/>
            <person name="Okwuonu G."/>
            <person name="Ongeri F."/>
            <person name="Patil S."/>
            <person name="Petrosino J."/>
            <person name="Pham C."/>
            <person name="Pham P."/>
            <person name="Pu L.-L."/>
            <person name="Puazo M."/>
            <person name="Raj R."/>
            <person name="Reid J."/>
            <person name="Rouhana J."/>
            <person name="Saada N."/>
            <person name="Shang Y."/>
            <person name="Simmons D."/>
            <person name="Thornton R."/>
            <person name="Warren J."/>
            <person name="Weissenberger G."/>
            <person name="Zhang J."/>
            <person name="Zhang L."/>
            <person name="Zhou C."/>
            <person name="Zhu D."/>
            <person name="Muzny D."/>
            <person name="Worley K."/>
            <person name="Gibbs R."/>
        </authorList>
    </citation>
    <scope>NUCLEOTIDE SEQUENCE [LARGE SCALE GENOMIC DNA]</scope>
    <source>
        <strain evidence="1 2">DSM 17361</strain>
    </source>
</reference>
<proteinExistence type="predicted"/>
<keyword evidence="2" id="KW-1185">Reference proteome</keyword>
<comment type="caution">
    <text evidence="1">The sequence shown here is derived from an EMBL/GenBank/DDBJ whole genome shotgun (WGS) entry which is preliminary data.</text>
</comment>
<name>D1Q0B7_9BACT</name>
<dbReference type="OrthoDB" id="1077764at2"/>
<dbReference type="EMBL" id="ACKS01000108">
    <property type="protein sequence ID" value="EFA42902.1"/>
    <property type="molecule type" value="Genomic_DNA"/>
</dbReference>
<sequence length="83" mass="9497">MATKDMTPRTIALSEETAELFNCKQMLDECYDKLAKVHEDIIGYESGFDDKIASGYVIMKNLINELMTESIDMTFSESQYKVI</sequence>
<organism evidence="1 2">
    <name type="scientific">Hallella bergensis DSM 17361</name>
    <dbReference type="NCBI Taxonomy" id="585502"/>
    <lineage>
        <taxon>Bacteria</taxon>
        <taxon>Pseudomonadati</taxon>
        <taxon>Bacteroidota</taxon>
        <taxon>Bacteroidia</taxon>
        <taxon>Bacteroidales</taxon>
        <taxon>Prevotellaceae</taxon>
        <taxon>Hallella</taxon>
    </lineage>
</organism>
<protein>
    <submittedName>
        <fullName evidence="1">Uncharacterized protein</fullName>
    </submittedName>
</protein>
<dbReference type="RefSeq" id="WP_007175047.1">
    <property type="nucleotide sequence ID" value="NZ_GG704783.1"/>
</dbReference>
<evidence type="ECO:0000313" key="1">
    <source>
        <dbReference type="EMBL" id="EFA42902.1"/>
    </source>
</evidence>
<evidence type="ECO:0000313" key="2">
    <source>
        <dbReference type="Proteomes" id="UP000003160"/>
    </source>
</evidence>
<dbReference type="Proteomes" id="UP000003160">
    <property type="component" value="Unassembled WGS sequence"/>
</dbReference>
<dbReference type="HOGENOM" id="CLU_2539727_0_0_10"/>
<accession>D1Q0B7</accession>
<gene>
    <name evidence="1" type="ORF">HMPREF0645_2652</name>
</gene>
<dbReference type="AlphaFoldDB" id="D1Q0B7"/>